<dbReference type="EMBL" id="CAXAMM010011214">
    <property type="protein sequence ID" value="CAK9025526.1"/>
    <property type="molecule type" value="Genomic_DNA"/>
</dbReference>
<reference evidence="2 3" key="1">
    <citation type="submission" date="2024-02" db="EMBL/GenBank/DDBJ databases">
        <authorList>
            <person name="Chen Y."/>
            <person name="Shah S."/>
            <person name="Dougan E. K."/>
            <person name="Thang M."/>
            <person name="Chan C."/>
        </authorList>
    </citation>
    <scope>NUCLEOTIDE SEQUENCE [LARGE SCALE GENOMIC DNA]</scope>
</reference>
<feature type="region of interest" description="Disordered" evidence="1">
    <location>
        <begin position="74"/>
        <end position="98"/>
    </location>
</feature>
<name>A0ABP0KFD9_9DINO</name>
<evidence type="ECO:0000313" key="3">
    <source>
        <dbReference type="Proteomes" id="UP001642464"/>
    </source>
</evidence>
<dbReference type="Proteomes" id="UP001642464">
    <property type="component" value="Unassembled WGS sequence"/>
</dbReference>
<keyword evidence="3" id="KW-1185">Reference proteome</keyword>
<comment type="caution">
    <text evidence="2">The sequence shown here is derived from an EMBL/GenBank/DDBJ whole genome shotgun (WGS) entry which is preliminary data.</text>
</comment>
<protein>
    <submittedName>
        <fullName evidence="2">Uncharacterized protein</fullName>
    </submittedName>
</protein>
<sequence length="146" mass="16474">MTVGQHFPSISPIASSYPGFASWQFRTTYATNFSSFDSVKPEKSASQSATPRCKKDFKAPVPQTLPSRARARALGGELQYKDPMTGEPSMRRSFQDYPCGPRSPRARYCAAKDWERRPAEMIFREAVVLGKVARIDWEARFARSSK</sequence>
<evidence type="ECO:0000256" key="1">
    <source>
        <dbReference type="SAM" id="MobiDB-lite"/>
    </source>
</evidence>
<evidence type="ECO:0000313" key="2">
    <source>
        <dbReference type="EMBL" id="CAK9025526.1"/>
    </source>
</evidence>
<feature type="region of interest" description="Disordered" evidence="1">
    <location>
        <begin position="37"/>
        <end position="61"/>
    </location>
</feature>
<organism evidence="2 3">
    <name type="scientific">Durusdinium trenchii</name>
    <dbReference type="NCBI Taxonomy" id="1381693"/>
    <lineage>
        <taxon>Eukaryota</taxon>
        <taxon>Sar</taxon>
        <taxon>Alveolata</taxon>
        <taxon>Dinophyceae</taxon>
        <taxon>Suessiales</taxon>
        <taxon>Symbiodiniaceae</taxon>
        <taxon>Durusdinium</taxon>
    </lineage>
</organism>
<gene>
    <name evidence="2" type="ORF">SCF082_LOCUS17122</name>
</gene>
<proteinExistence type="predicted"/>
<accession>A0ABP0KFD9</accession>